<dbReference type="InterPro" id="IPR050123">
    <property type="entry name" value="Prok_molybdopt-oxidoreductase"/>
</dbReference>
<dbReference type="InterPro" id="IPR009010">
    <property type="entry name" value="Asp_de-COase-like_dom_sf"/>
</dbReference>
<keyword evidence="7" id="KW-0408">Iron</keyword>
<dbReference type="GO" id="GO:0046872">
    <property type="term" value="F:metal ion binding"/>
    <property type="evidence" value="ECO:0007669"/>
    <property type="project" value="UniProtKB-KW"/>
</dbReference>
<dbReference type="FunFam" id="2.40.40.20:FF:000005">
    <property type="entry name" value="Periplasmic nitrate reductase"/>
    <property type="match status" value="1"/>
</dbReference>
<dbReference type="SUPFAM" id="SSF50692">
    <property type="entry name" value="ADC-like"/>
    <property type="match status" value="1"/>
</dbReference>
<keyword evidence="8" id="KW-0411">Iron-sulfur</keyword>
<sequence>MAFPTANGRALFFARPYLPPAEMPDAGYPFLLNTGRLPHHWHTLTKTGMVAKFNRLNPGPFVQIHPDDANRLQIRDGDAVEIASRRGRAVPPAVVTDRVRPGDCFAPFHWNDAFGEYLAINAVTNDAVDAISRQPEYQACAVSLAKVTQPGQKAASASVTVT</sequence>
<comment type="cofactor">
    <cofactor evidence="2">
        <name>[4Fe-4S] cluster</name>
        <dbReference type="ChEBI" id="CHEBI:49883"/>
    </cofactor>
</comment>
<dbReference type="AlphaFoldDB" id="A0A7I7ML19"/>
<accession>A0A7I7ML19</accession>
<evidence type="ECO:0000256" key="6">
    <source>
        <dbReference type="ARBA" id="ARBA00023002"/>
    </source>
</evidence>
<proteinExistence type="predicted"/>
<organism evidence="9 10">
    <name type="scientific">Mycobacterium shinjukuense</name>
    <dbReference type="NCBI Taxonomy" id="398694"/>
    <lineage>
        <taxon>Bacteria</taxon>
        <taxon>Bacillati</taxon>
        <taxon>Actinomycetota</taxon>
        <taxon>Actinomycetes</taxon>
        <taxon>Mycobacteriales</taxon>
        <taxon>Mycobacteriaceae</taxon>
        <taxon>Mycobacterium</taxon>
    </lineage>
</organism>
<dbReference type="KEGG" id="mshj:MSHI_08770"/>
<gene>
    <name evidence="9" type="ORF">MSHI_08770</name>
</gene>
<keyword evidence="5" id="KW-0479">Metal-binding</keyword>
<dbReference type="GO" id="GO:0043546">
    <property type="term" value="F:molybdopterin cofactor binding"/>
    <property type="evidence" value="ECO:0007669"/>
    <property type="project" value="InterPro"/>
</dbReference>
<comment type="cofactor">
    <cofactor evidence="1">
        <name>Mo-bis(molybdopterin guanine dinucleotide)</name>
        <dbReference type="ChEBI" id="CHEBI:60539"/>
    </cofactor>
</comment>
<keyword evidence="4" id="KW-0500">Molybdenum</keyword>
<dbReference type="InterPro" id="IPR006657">
    <property type="entry name" value="MoPterin_dinucl-bd_dom"/>
</dbReference>
<dbReference type="PANTHER" id="PTHR43105:SF9">
    <property type="entry name" value="NADPH-FE(3+) OXIDOREDUCTASE SUBUNIT ALPHA"/>
    <property type="match status" value="1"/>
</dbReference>
<evidence type="ECO:0000313" key="10">
    <source>
        <dbReference type="Proteomes" id="UP000467236"/>
    </source>
</evidence>
<dbReference type="GO" id="GO:0016491">
    <property type="term" value="F:oxidoreductase activity"/>
    <property type="evidence" value="ECO:0007669"/>
    <property type="project" value="UniProtKB-KW"/>
</dbReference>
<dbReference type="PANTHER" id="PTHR43105">
    <property type="entry name" value="RESPIRATORY NITRATE REDUCTASE"/>
    <property type="match status" value="1"/>
</dbReference>
<name>A0A7I7ML19_9MYCO</name>
<dbReference type="Proteomes" id="UP000467236">
    <property type="component" value="Chromosome"/>
</dbReference>
<dbReference type="GO" id="GO:0051539">
    <property type="term" value="F:4 iron, 4 sulfur cluster binding"/>
    <property type="evidence" value="ECO:0007669"/>
    <property type="project" value="UniProtKB-KW"/>
</dbReference>
<evidence type="ECO:0000256" key="8">
    <source>
        <dbReference type="ARBA" id="ARBA00023014"/>
    </source>
</evidence>
<dbReference type="RefSeq" id="WP_232065429.1">
    <property type="nucleotide sequence ID" value="NZ_AP022575.1"/>
</dbReference>
<dbReference type="EMBL" id="AP022575">
    <property type="protein sequence ID" value="BBX72971.1"/>
    <property type="molecule type" value="Genomic_DNA"/>
</dbReference>
<dbReference type="CDD" id="cd02791">
    <property type="entry name" value="MopB_CT_Nitrate-R-NapA-like"/>
    <property type="match status" value="1"/>
</dbReference>
<evidence type="ECO:0000256" key="1">
    <source>
        <dbReference type="ARBA" id="ARBA00001942"/>
    </source>
</evidence>
<protein>
    <submittedName>
        <fullName evidence="9">Uncharacterized protein</fullName>
    </submittedName>
</protein>
<dbReference type="Gene3D" id="2.40.40.20">
    <property type="match status" value="1"/>
</dbReference>
<keyword evidence="3" id="KW-0004">4Fe-4S</keyword>
<dbReference type="Pfam" id="PF01568">
    <property type="entry name" value="Molydop_binding"/>
    <property type="match status" value="1"/>
</dbReference>
<dbReference type="InterPro" id="IPR041957">
    <property type="entry name" value="CT_Nitrate-R-NapA-like"/>
</dbReference>
<evidence type="ECO:0000256" key="3">
    <source>
        <dbReference type="ARBA" id="ARBA00022485"/>
    </source>
</evidence>
<reference evidence="9 10" key="1">
    <citation type="journal article" date="2019" name="Emerg. Microbes Infect.">
        <title>Comprehensive subspecies identification of 175 nontuberculous mycobacteria species based on 7547 genomic profiles.</title>
        <authorList>
            <person name="Matsumoto Y."/>
            <person name="Kinjo T."/>
            <person name="Motooka D."/>
            <person name="Nabeya D."/>
            <person name="Jung N."/>
            <person name="Uechi K."/>
            <person name="Horii T."/>
            <person name="Iida T."/>
            <person name="Fujita J."/>
            <person name="Nakamura S."/>
        </authorList>
    </citation>
    <scope>NUCLEOTIDE SEQUENCE [LARGE SCALE GENOMIC DNA]</scope>
    <source>
        <strain evidence="9 10">JCM 14233</strain>
    </source>
</reference>
<keyword evidence="10" id="KW-1185">Reference proteome</keyword>
<evidence type="ECO:0000256" key="4">
    <source>
        <dbReference type="ARBA" id="ARBA00022505"/>
    </source>
</evidence>
<evidence type="ECO:0000256" key="7">
    <source>
        <dbReference type="ARBA" id="ARBA00023004"/>
    </source>
</evidence>
<evidence type="ECO:0000256" key="2">
    <source>
        <dbReference type="ARBA" id="ARBA00001966"/>
    </source>
</evidence>
<evidence type="ECO:0000256" key="5">
    <source>
        <dbReference type="ARBA" id="ARBA00022723"/>
    </source>
</evidence>
<evidence type="ECO:0000313" key="9">
    <source>
        <dbReference type="EMBL" id="BBX72971.1"/>
    </source>
</evidence>
<dbReference type="GO" id="GO:0016020">
    <property type="term" value="C:membrane"/>
    <property type="evidence" value="ECO:0007669"/>
    <property type="project" value="TreeGrafter"/>
</dbReference>
<keyword evidence="6" id="KW-0560">Oxidoreductase</keyword>